<evidence type="ECO:0000313" key="6">
    <source>
        <dbReference type="Proteomes" id="UP000472271"/>
    </source>
</evidence>
<dbReference type="Ensembl" id="ENSSORT00005034378.1">
    <property type="protein sequence ID" value="ENSSORP00005033470.1"/>
    <property type="gene ID" value="ENSSORG00005015847.1"/>
</dbReference>
<evidence type="ECO:0000313" key="5">
    <source>
        <dbReference type="Ensembl" id="ENSSORP00005033470.1"/>
    </source>
</evidence>
<dbReference type="InterPro" id="IPR027417">
    <property type="entry name" value="P-loop_NTPase"/>
</dbReference>
<dbReference type="GO" id="GO:0000184">
    <property type="term" value="P:nuclear-transcribed mRNA catabolic process, nonsense-mediated decay"/>
    <property type="evidence" value="ECO:0007669"/>
    <property type="project" value="UniProtKB-KW"/>
</dbReference>
<feature type="region of interest" description="Disordered" evidence="4">
    <location>
        <begin position="1"/>
        <end position="131"/>
    </location>
</feature>
<dbReference type="Gene3D" id="3.40.50.300">
    <property type="entry name" value="P-loop containing nucleotide triphosphate hydrolases"/>
    <property type="match status" value="1"/>
</dbReference>
<comment type="similarity">
    <text evidence="1">Belongs to the SMG9 family.</text>
</comment>
<gene>
    <name evidence="5" type="primary">LOC115436209</name>
</gene>
<keyword evidence="6" id="KW-1185">Reference proteome</keyword>
<keyword evidence="2" id="KW-0866">Nonsense-mediated mRNA decay</keyword>
<proteinExistence type="inferred from homology"/>
<name>A0A673AUZ3_9TELE</name>
<dbReference type="PANTHER" id="PTHR14270">
    <property type="entry name" value="NONSENSE-MEDIATED MRNA DECAY FACTOR SMG9"/>
    <property type="match status" value="1"/>
</dbReference>
<dbReference type="SUPFAM" id="SSF52540">
    <property type="entry name" value="P-loop containing nucleoside triphosphate hydrolases"/>
    <property type="match status" value="1"/>
</dbReference>
<feature type="compositionally biased region" description="Basic and acidic residues" evidence="4">
    <location>
        <begin position="38"/>
        <end position="52"/>
    </location>
</feature>
<sequence length="470" mass="52395">MSESGHSQPGMYGQGRRRRRRRGDRDVGPPGQNLSGPSRDREYQPRERRDGSEDPPGPLIQKTPIILAKPPGERAKTTQNTTVSGTPVLEKPIMLMKARDDGGKPGTPPEAAPQPSGPGPSKIEREGQRPTQPVYQIQNRGMGASASSSAVDPMVGQSKLLPPEKMKHSIKLVDDQMNWCDSAMEYLRDQTDMLVVGVLGLQGSGKSTIMSLLSANTTEEDQRSYVFRAQTQEIKERGGNQSTGIDFFITQERVIFLDTQPMLSPSILDHLINNDRTLLFISLQIAAFLFTVCHVVIVVQDWFSDLNLYRFLQTAEMVKPSTPSASHDSTGSSGNEDGAEYYPHIVFVQNKARRDDFCPRTLKDMHMVVDKLMAHSHLKYKGTLSMLDCNIFPGLGQDYLATEVNMFLLPVGHPSFSTMVSKLRSQILAMPRCQLSHTILTEKNWFHYAARIWDGVKKSSALSEYSRLLC</sequence>
<dbReference type="InParanoid" id="A0A673AUZ3"/>
<dbReference type="PANTHER" id="PTHR14270:SF0">
    <property type="entry name" value="NONSENSE-MEDIATED MRNA DECAY FACTOR SMG9"/>
    <property type="match status" value="1"/>
</dbReference>
<evidence type="ECO:0000256" key="2">
    <source>
        <dbReference type="ARBA" id="ARBA00023161"/>
    </source>
</evidence>
<protein>
    <recommendedName>
        <fullName evidence="3">Nonsense-mediated mRNA decay factor SMG9</fullName>
    </recommendedName>
</protein>
<evidence type="ECO:0000256" key="1">
    <source>
        <dbReference type="ARBA" id="ARBA00007712"/>
    </source>
</evidence>
<evidence type="ECO:0000256" key="4">
    <source>
        <dbReference type="SAM" id="MobiDB-lite"/>
    </source>
</evidence>
<dbReference type="Proteomes" id="UP000472271">
    <property type="component" value="Chromosome 16"/>
</dbReference>
<dbReference type="InterPro" id="IPR039177">
    <property type="entry name" value="SMG9"/>
</dbReference>
<feature type="compositionally biased region" description="Pro residues" evidence="4">
    <location>
        <begin position="106"/>
        <end position="118"/>
    </location>
</feature>
<organism evidence="5 6">
    <name type="scientific">Sphaeramia orbicularis</name>
    <name type="common">orbiculate cardinalfish</name>
    <dbReference type="NCBI Taxonomy" id="375764"/>
    <lineage>
        <taxon>Eukaryota</taxon>
        <taxon>Metazoa</taxon>
        <taxon>Chordata</taxon>
        <taxon>Craniata</taxon>
        <taxon>Vertebrata</taxon>
        <taxon>Euteleostomi</taxon>
        <taxon>Actinopterygii</taxon>
        <taxon>Neopterygii</taxon>
        <taxon>Teleostei</taxon>
        <taxon>Neoteleostei</taxon>
        <taxon>Acanthomorphata</taxon>
        <taxon>Gobiaria</taxon>
        <taxon>Kurtiformes</taxon>
        <taxon>Apogonoidei</taxon>
        <taxon>Apogonidae</taxon>
        <taxon>Apogoninae</taxon>
        <taxon>Sphaeramia</taxon>
    </lineage>
</organism>
<dbReference type="FunCoup" id="A0A673AUZ3">
    <property type="interactions" value="523"/>
</dbReference>
<reference evidence="5" key="2">
    <citation type="submission" date="2025-08" db="UniProtKB">
        <authorList>
            <consortium name="Ensembl"/>
        </authorList>
    </citation>
    <scope>IDENTIFICATION</scope>
</reference>
<evidence type="ECO:0000256" key="3">
    <source>
        <dbReference type="ARBA" id="ARBA00029510"/>
    </source>
</evidence>
<reference evidence="5" key="3">
    <citation type="submission" date="2025-09" db="UniProtKB">
        <authorList>
            <consortium name="Ensembl"/>
        </authorList>
    </citation>
    <scope>IDENTIFICATION</scope>
</reference>
<accession>A0A673AUZ3</accession>
<dbReference type="AlphaFoldDB" id="A0A673AUZ3"/>
<reference evidence="5" key="1">
    <citation type="submission" date="2019-06" db="EMBL/GenBank/DDBJ databases">
        <authorList>
            <consortium name="Wellcome Sanger Institute Data Sharing"/>
        </authorList>
    </citation>
    <scope>NUCLEOTIDE SEQUENCE [LARGE SCALE GENOMIC DNA]</scope>
</reference>